<dbReference type="InterPro" id="IPR005135">
    <property type="entry name" value="Endo/exonuclease/phosphatase"/>
</dbReference>
<dbReference type="CDD" id="cd01650">
    <property type="entry name" value="RT_nLTR_like"/>
    <property type="match status" value="1"/>
</dbReference>
<organism evidence="4 5">
    <name type="scientific">Cuscuta campestris</name>
    <dbReference type="NCBI Taxonomy" id="132261"/>
    <lineage>
        <taxon>Eukaryota</taxon>
        <taxon>Viridiplantae</taxon>
        <taxon>Streptophyta</taxon>
        <taxon>Embryophyta</taxon>
        <taxon>Tracheophyta</taxon>
        <taxon>Spermatophyta</taxon>
        <taxon>Magnoliopsida</taxon>
        <taxon>eudicotyledons</taxon>
        <taxon>Gunneridae</taxon>
        <taxon>Pentapetalae</taxon>
        <taxon>asterids</taxon>
        <taxon>lamiids</taxon>
        <taxon>Solanales</taxon>
        <taxon>Convolvulaceae</taxon>
        <taxon>Cuscuteae</taxon>
        <taxon>Cuscuta</taxon>
        <taxon>Cuscuta subgen. Grammica</taxon>
        <taxon>Cuscuta sect. Cleistogrammica</taxon>
    </lineage>
</organism>
<name>A0A484M662_9ASTE</name>
<feature type="domain" description="Reverse transcriptase" evidence="3">
    <location>
        <begin position="493"/>
        <end position="772"/>
    </location>
</feature>
<dbReference type="PROSITE" id="PS50878">
    <property type="entry name" value="RT_POL"/>
    <property type="match status" value="1"/>
</dbReference>
<dbReference type="InterPro" id="IPR000477">
    <property type="entry name" value="RT_dom"/>
</dbReference>
<feature type="region of interest" description="Disordered" evidence="1">
    <location>
        <begin position="968"/>
        <end position="999"/>
    </location>
</feature>
<proteinExistence type="predicted"/>
<dbReference type="PANTHER" id="PTHR33116">
    <property type="entry name" value="REVERSE TRANSCRIPTASE ZINC-BINDING DOMAIN-CONTAINING PROTEIN-RELATED-RELATED"/>
    <property type="match status" value="1"/>
</dbReference>
<dbReference type="OrthoDB" id="1748430at2759"/>
<dbReference type="Proteomes" id="UP000595140">
    <property type="component" value="Unassembled WGS sequence"/>
</dbReference>
<dbReference type="EMBL" id="OOIL02002607">
    <property type="protein sequence ID" value="VFQ83814.1"/>
    <property type="molecule type" value="Genomic_DNA"/>
</dbReference>
<feature type="chain" id="PRO_5019774034" description="Reverse transcriptase domain-containing protein" evidence="2">
    <location>
        <begin position="25"/>
        <end position="999"/>
    </location>
</feature>
<keyword evidence="2" id="KW-0732">Signal</keyword>
<evidence type="ECO:0000313" key="5">
    <source>
        <dbReference type="Proteomes" id="UP000595140"/>
    </source>
</evidence>
<dbReference type="AlphaFoldDB" id="A0A484M662"/>
<feature type="compositionally biased region" description="Basic and acidic residues" evidence="1">
    <location>
        <begin position="988"/>
        <end position="999"/>
    </location>
</feature>
<evidence type="ECO:0000259" key="3">
    <source>
        <dbReference type="PROSITE" id="PS50878"/>
    </source>
</evidence>
<accession>A0A484M662</accession>
<dbReference type="PANTHER" id="PTHR33116:SF80">
    <property type="entry name" value="REVERSE TRANSCRIPTASE ZINC-BINDING DOMAIN-CONTAINING PROTEIN"/>
    <property type="match status" value="1"/>
</dbReference>
<evidence type="ECO:0000313" key="4">
    <source>
        <dbReference type="EMBL" id="VFQ83814.1"/>
    </source>
</evidence>
<dbReference type="InterPro" id="IPR043502">
    <property type="entry name" value="DNA/RNA_pol_sf"/>
</dbReference>
<evidence type="ECO:0000256" key="1">
    <source>
        <dbReference type="SAM" id="MobiDB-lite"/>
    </source>
</evidence>
<evidence type="ECO:0000256" key="2">
    <source>
        <dbReference type="SAM" id="SignalP"/>
    </source>
</evidence>
<dbReference type="Gene3D" id="3.60.10.10">
    <property type="entry name" value="Endonuclease/exonuclease/phosphatase"/>
    <property type="match status" value="1"/>
</dbReference>
<protein>
    <recommendedName>
        <fullName evidence="3">Reverse transcriptase domain-containing protein</fullName>
    </recommendedName>
</protein>
<keyword evidence="5" id="KW-1185">Reference proteome</keyword>
<dbReference type="GO" id="GO:0003824">
    <property type="term" value="F:catalytic activity"/>
    <property type="evidence" value="ECO:0007669"/>
    <property type="project" value="InterPro"/>
</dbReference>
<sequence length="999" mass="113907">MGRSPHRWVRLFCLVLMLDQGFNSDGWNLPSLFGMVLEVGLAKGPLTHQWDVLPIAGWVVNLWLQIGKRNPSPLLPFFWTDADDCAGAALAFMLREDTQCIHLDFWCPIINNKIRFSAVYGGHCSTVRRILWEDLNNASTDSHLWIVGGDFNTILSLDEHKGSSSPYYKDLEDFSDCIDACGLTAQPFTGGIFTWSGTRSKGKLWRRLDRVLHNQSAIEAFKEINLTHLSKTTSDHKPLLIQCKEQGFKGPKPFRFLNVWTTHHSFLEVVSNYWAHSPRTGGMTGFASKLKGLKPVLAHWSKNHFGNIFKEVKDNEIKAARAQEDFENDPTEEKRAQANLASANLILSLNKEVDFWKQKANIKWMSEGDCNSKFFHSFVKSKRRKLAIKTIHDDQGNILTTQEDICREAIHYFSNCYTTVTKSDESIISQFIDQVIDHRDNQLICSIPSEAEIYKAIMNLNPDSAAGPDGFNGYFFRICWKIIKVDVILACQEFFLGFPVPRSFGSTFITLIPKIEDPKGFGDYRPISLSSFMSKINTKILATRLATLLPKFISEEQTGFQKNKGVEEQILLAEEMVHMLDKEVRGDNCIVKLDMAKAFDRVEWSYLIKILDKLGFNLHSQKLLMANLVGTHLSILINGTPAGFFQMKRGVKQGDPLSPLLFFINSEGFTRMINLHMKSTYLGSYNTGNHPLISHLAFADDLVVFLNGDTRNLKKFRRILEDYQKGSGQQVNLNKSSFYTGKKVNQTKIASMSRSLCMDHGTLPFTYLGATMVKGKLRKQHCSKLLNHFDRYLNSWFSTTLNPTGRLVLIKHVLSSIPLHITAVHTIPQSIIQILHRKMANFLWGFKNGKPKYHWSKWNNLCVPTNEGGLNLKSLEDLQEAYSIKLWWKVQTDNTKWAKFMRIKYLRQSDFKERIYDSPTWKRICRINTTAREHTSEEGDHISWGLVLQTARKSTRGTVDRTLTAVDRGLRPGSGSQTVHLGHPLRSAVDRHDGDRRIG</sequence>
<dbReference type="SUPFAM" id="SSF56219">
    <property type="entry name" value="DNase I-like"/>
    <property type="match status" value="1"/>
</dbReference>
<reference evidence="4 5" key="1">
    <citation type="submission" date="2018-04" db="EMBL/GenBank/DDBJ databases">
        <authorList>
            <person name="Vogel A."/>
        </authorList>
    </citation>
    <scope>NUCLEOTIDE SEQUENCE [LARGE SCALE GENOMIC DNA]</scope>
</reference>
<feature type="signal peptide" evidence="2">
    <location>
        <begin position="1"/>
        <end position="24"/>
    </location>
</feature>
<dbReference type="Pfam" id="PF00078">
    <property type="entry name" value="RVT_1"/>
    <property type="match status" value="1"/>
</dbReference>
<dbReference type="InterPro" id="IPR036691">
    <property type="entry name" value="Endo/exonu/phosph_ase_sf"/>
</dbReference>
<gene>
    <name evidence="4" type="ORF">CCAM_LOCUS25590</name>
</gene>
<dbReference type="SUPFAM" id="SSF56672">
    <property type="entry name" value="DNA/RNA polymerases"/>
    <property type="match status" value="1"/>
</dbReference>
<dbReference type="Pfam" id="PF03372">
    <property type="entry name" value="Exo_endo_phos"/>
    <property type="match status" value="1"/>
</dbReference>